<sequence>MSDTAATMTGVVLPGNSTVEFQEYAVPEPGHGQVLVRMKASSICGSDIRAIYREHLGKGPEGYQNVIAGHEPCGQVVKAGPGCKRFRPGDRVVIYHISGCGVCDECQHGYMISCRDGSRAAYGWQRDGGHAPYLLAEENTCIRLPDSLSYIDGALCACGFGTAYEALRRMQVSGQDRLLITGMGPVGLAAAMLGRALGASTIIGTDLSDSRLTLATELGLVDVALRADDSALDLVMKMTGGHGCEASIDCSGAAPARLLALQGTRDWGRCAFVGEGGTVSFDVSKYLIHKQITLFGSWVTSLKHMEELVERLDRWGIHPDRTCTVRLPLAEAAKAYELAAGGQTGKVCIVHEE</sequence>
<dbReference type="Pfam" id="PF00107">
    <property type="entry name" value="ADH_zinc_N"/>
    <property type="match status" value="1"/>
</dbReference>
<dbReference type="Gene3D" id="3.90.180.10">
    <property type="entry name" value="Medium-chain alcohol dehydrogenases, catalytic domain"/>
    <property type="match status" value="1"/>
</dbReference>
<comment type="cofactor">
    <cofactor evidence="4">
        <name>Zn(2+)</name>
        <dbReference type="ChEBI" id="CHEBI:29105"/>
    </cofactor>
</comment>
<evidence type="ECO:0000259" key="5">
    <source>
        <dbReference type="SMART" id="SM00829"/>
    </source>
</evidence>
<dbReference type="GO" id="GO:0008270">
    <property type="term" value="F:zinc ion binding"/>
    <property type="evidence" value="ECO:0007669"/>
    <property type="project" value="InterPro"/>
</dbReference>
<reference evidence="6 7" key="1">
    <citation type="submission" date="2019-08" db="EMBL/GenBank/DDBJ databases">
        <title>Deep-cultivation of Planctomycetes and their phenomic and genomic characterization uncovers novel biology.</title>
        <authorList>
            <person name="Wiegand S."/>
            <person name="Jogler M."/>
            <person name="Boedeker C."/>
            <person name="Pinto D."/>
            <person name="Vollmers J."/>
            <person name="Rivas-Marin E."/>
            <person name="Kohn T."/>
            <person name="Peeters S.H."/>
            <person name="Heuer A."/>
            <person name="Rast P."/>
            <person name="Oberbeckmann S."/>
            <person name="Bunk B."/>
            <person name="Jeske O."/>
            <person name="Meyerdierks A."/>
            <person name="Storesund J.E."/>
            <person name="Kallscheuer N."/>
            <person name="Luecker S."/>
            <person name="Lage O.M."/>
            <person name="Pohl T."/>
            <person name="Merkel B.J."/>
            <person name="Hornburger P."/>
            <person name="Mueller R.-W."/>
            <person name="Bruemmer F."/>
            <person name="Labrenz M."/>
            <person name="Spormann A.M."/>
            <person name="Op den Camp H."/>
            <person name="Overmann J."/>
            <person name="Amann R."/>
            <person name="Jetten M.S.M."/>
            <person name="Mascher T."/>
            <person name="Medema M.H."/>
            <person name="Devos D.P."/>
            <person name="Kaster A.-K."/>
            <person name="Ovreas L."/>
            <person name="Rohde M."/>
            <person name="Galperin M.Y."/>
            <person name="Jogler C."/>
        </authorList>
    </citation>
    <scope>NUCLEOTIDE SEQUENCE [LARGE SCALE GENOMIC DNA]</scope>
    <source>
        <strain evidence="6 7">OJF2</strain>
    </source>
</reference>
<keyword evidence="2 4" id="KW-0862">Zinc</keyword>
<dbReference type="EC" id="1.1.1.301" evidence="6"/>
<dbReference type="PANTHER" id="PTHR43401:SF2">
    <property type="entry name" value="L-THREONINE 3-DEHYDROGENASE"/>
    <property type="match status" value="1"/>
</dbReference>
<dbReference type="SMART" id="SM00829">
    <property type="entry name" value="PKS_ER"/>
    <property type="match status" value="1"/>
</dbReference>
<organism evidence="6 7">
    <name type="scientific">Aquisphaera giovannonii</name>
    <dbReference type="NCBI Taxonomy" id="406548"/>
    <lineage>
        <taxon>Bacteria</taxon>
        <taxon>Pseudomonadati</taxon>
        <taxon>Planctomycetota</taxon>
        <taxon>Planctomycetia</taxon>
        <taxon>Isosphaerales</taxon>
        <taxon>Isosphaeraceae</taxon>
        <taxon>Aquisphaera</taxon>
    </lineage>
</organism>
<evidence type="ECO:0000313" key="6">
    <source>
        <dbReference type="EMBL" id="QEH34152.1"/>
    </source>
</evidence>
<dbReference type="SUPFAM" id="SSF51735">
    <property type="entry name" value="NAD(P)-binding Rossmann-fold domains"/>
    <property type="match status" value="1"/>
</dbReference>
<dbReference type="InterPro" id="IPR013154">
    <property type="entry name" value="ADH-like_N"/>
</dbReference>
<feature type="domain" description="Enoyl reductase (ER)" evidence="5">
    <location>
        <begin position="15"/>
        <end position="349"/>
    </location>
</feature>
<dbReference type="EMBL" id="CP042997">
    <property type="protein sequence ID" value="QEH34152.1"/>
    <property type="molecule type" value="Genomic_DNA"/>
</dbReference>
<dbReference type="Proteomes" id="UP000324233">
    <property type="component" value="Chromosome"/>
</dbReference>
<dbReference type="PROSITE" id="PS00059">
    <property type="entry name" value="ADH_ZINC"/>
    <property type="match status" value="1"/>
</dbReference>
<evidence type="ECO:0000256" key="3">
    <source>
        <dbReference type="ARBA" id="ARBA00023002"/>
    </source>
</evidence>
<comment type="similarity">
    <text evidence="4">Belongs to the zinc-containing alcohol dehydrogenase family.</text>
</comment>
<dbReference type="KEGG" id="agv:OJF2_26870"/>
<keyword evidence="1 4" id="KW-0479">Metal-binding</keyword>
<keyword evidence="3 6" id="KW-0560">Oxidoreductase</keyword>
<evidence type="ECO:0000256" key="4">
    <source>
        <dbReference type="RuleBase" id="RU361277"/>
    </source>
</evidence>
<protein>
    <submittedName>
        <fullName evidence="6">D-arabitol-phosphate dehydrogenase</fullName>
        <ecNumber evidence="6">1.1.1.301</ecNumber>
    </submittedName>
</protein>
<evidence type="ECO:0000313" key="7">
    <source>
        <dbReference type="Proteomes" id="UP000324233"/>
    </source>
</evidence>
<dbReference type="InterPro" id="IPR050129">
    <property type="entry name" value="Zn_alcohol_dh"/>
</dbReference>
<dbReference type="PANTHER" id="PTHR43401">
    <property type="entry name" value="L-THREONINE 3-DEHYDROGENASE"/>
    <property type="match status" value="1"/>
</dbReference>
<evidence type="ECO:0000256" key="1">
    <source>
        <dbReference type="ARBA" id="ARBA00022723"/>
    </source>
</evidence>
<keyword evidence="7" id="KW-1185">Reference proteome</keyword>
<dbReference type="RefSeq" id="WP_246196527.1">
    <property type="nucleotide sequence ID" value="NZ_CP042997.1"/>
</dbReference>
<proteinExistence type="inferred from homology"/>
<dbReference type="CDD" id="cd08239">
    <property type="entry name" value="THR_DH_like"/>
    <property type="match status" value="1"/>
</dbReference>
<dbReference type="InterPro" id="IPR013149">
    <property type="entry name" value="ADH-like_C"/>
</dbReference>
<dbReference type="SUPFAM" id="SSF50129">
    <property type="entry name" value="GroES-like"/>
    <property type="match status" value="1"/>
</dbReference>
<name>A0A5B9W0I4_9BACT</name>
<dbReference type="InterPro" id="IPR002328">
    <property type="entry name" value="ADH_Zn_CS"/>
</dbReference>
<dbReference type="InterPro" id="IPR020843">
    <property type="entry name" value="ER"/>
</dbReference>
<dbReference type="GO" id="GO:0016616">
    <property type="term" value="F:oxidoreductase activity, acting on the CH-OH group of donors, NAD or NADP as acceptor"/>
    <property type="evidence" value="ECO:0007669"/>
    <property type="project" value="UniProtKB-ARBA"/>
</dbReference>
<dbReference type="Pfam" id="PF08240">
    <property type="entry name" value="ADH_N"/>
    <property type="match status" value="1"/>
</dbReference>
<dbReference type="AlphaFoldDB" id="A0A5B9W0I4"/>
<dbReference type="InterPro" id="IPR011032">
    <property type="entry name" value="GroES-like_sf"/>
</dbReference>
<evidence type="ECO:0000256" key="2">
    <source>
        <dbReference type="ARBA" id="ARBA00022833"/>
    </source>
</evidence>
<gene>
    <name evidence="6" type="ORF">OJF2_26870</name>
</gene>
<accession>A0A5B9W0I4</accession>
<dbReference type="InterPro" id="IPR036291">
    <property type="entry name" value="NAD(P)-bd_dom_sf"/>
</dbReference>